<evidence type="ECO:0000259" key="1">
    <source>
        <dbReference type="Pfam" id="PF13472"/>
    </source>
</evidence>
<dbReference type="PANTHER" id="PTHR30383">
    <property type="entry name" value="THIOESTERASE 1/PROTEASE 1/LYSOPHOSPHOLIPASE L1"/>
    <property type="match status" value="1"/>
</dbReference>
<proteinExistence type="predicted"/>
<dbReference type="GO" id="GO:0004622">
    <property type="term" value="F:phosphatidylcholine lysophospholipase activity"/>
    <property type="evidence" value="ECO:0007669"/>
    <property type="project" value="TreeGrafter"/>
</dbReference>
<organism evidence="2 3">
    <name type="scientific">Peltaster fructicola</name>
    <dbReference type="NCBI Taxonomy" id="286661"/>
    <lineage>
        <taxon>Eukaryota</taxon>
        <taxon>Fungi</taxon>
        <taxon>Dikarya</taxon>
        <taxon>Ascomycota</taxon>
        <taxon>Pezizomycotina</taxon>
        <taxon>Dothideomycetes</taxon>
        <taxon>Dothideomycetes incertae sedis</taxon>
        <taxon>Peltaster</taxon>
    </lineage>
</organism>
<dbReference type="SUPFAM" id="SSF52266">
    <property type="entry name" value="SGNH hydrolase"/>
    <property type="match status" value="1"/>
</dbReference>
<dbReference type="Proteomes" id="UP000503462">
    <property type="component" value="Chromosome 1"/>
</dbReference>
<evidence type="ECO:0000313" key="3">
    <source>
        <dbReference type="Proteomes" id="UP000503462"/>
    </source>
</evidence>
<sequence length="209" mass="22858">MNKGASLRILPIGDSITEGYGSSDHNGWRLVLRNMLKQDGYGVQYIGSLTDGENNPDTHHEGFGAHSIDQIYQRVTSDNILDSKPNLVLLHAGTNDIDRSPPSEPYEGAPDRLAKLIDLILQKCPDTVLLVATIIQDDHTGAQARADIFNAAIPSIVASRASQSKIRVVDQKQIGGNDLVDLIHPTDAGYEKMAINWANTIRKLPQGWL</sequence>
<feature type="domain" description="SGNH hydrolase-type esterase" evidence="1">
    <location>
        <begin position="12"/>
        <end position="191"/>
    </location>
</feature>
<keyword evidence="3" id="KW-1185">Reference proteome</keyword>
<dbReference type="Gene3D" id="3.40.50.1110">
    <property type="entry name" value="SGNH hydrolase"/>
    <property type="match status" value="1"/>
</dbReference>
<dbReference type="PANTHER" id="PTHR30383:SF5">
    <property type="entry name" value="SGNH HYDROLASE-TYPE ESTERASE DOMAIN-CONTAINING PROTEIN"/>
    <property type="match status" value="1"/>
</dbReference>
<dbReference type="InterPro" id="IPR051532">
    <property type="entry name" value="Ester_Hydrolysis_Enzymes"/>
</dbReference>
<accession>A0A6H0XK27</accession>
<dbReference type="InterPro" id="IPR036514">
    <property type="entry name" value="SGNH_hydro_sf"/>
</dbReference>
<name>A0A6H0XK27_9PEZI</name>
<dbReference type="InterPro" id="IPR013830">
    <property type="entry name" value="SGNH_hydro"/>
</dbReference>
<dbReference type="CDD" id="cd01833">
    <property type="entry name" value="XynB_like"/>
    <property type="match status" value="1"/>
</dbReference>
<protein>
    <recommendedName>
        <fullName evidence="1">SGNH hydrolase-type esterase domain-containing protein</fullName>
    </recommendedName>
</protein>
<evidence type="ECO:0000313" key="2">
    <source>
        <dbReference type="EMBL" id="QIW94974.1"/>
    </source>
</evidence>
<dbReference type="AlphaFoldDB" id="A0A6H0XK27"/>
<gene>
    <name evidence="2" type="ORF">AMS68_000492</name>
</gene>
<dbReference type="OrthoDB" id="3915838at2759"/>
<reference evidence="2 3" key="1">
    <citation type="journal article" date="2016" name="Sci. Rep.">
        <title>Peltaster fructicola genome reveals evolution from an invasive phytopathogen to an ectophytic parasite.</title>
        <authorList>
            <person name="Xu C."/>
            <person name="Chen H."/>
            <person name="Gleason M.L."/>
            <person name="Xu J.R."/>
            <person name="Liu H."/>
            <person name="Zhang R."/>
            <person name="Sun G."/>
        </authorList>
    </citation>
    <scope>NUCLEOTIDE SEQUENCE [LARGE SCALE GENOMIC DNA]</scope>
    <source>
        <strain evidence="2 3">LNHT1506</strain>
    </source>
</reference>
<dbReference type="Pfam" id="PF13472">
    <property type="entry name" value="Lipase_GDSL_2"/>
    <property type="match status" value="1"/>
</dbReference>
<dbReference type="EMBL" id="CP051139">
    <property type="protein sequence ID" value="QIW94974.1"/>
    <property type="molecule type" value="Genomic_DNA"/>
</dbReference>